<sequence>MTETWRPKAIIFDLLTALLDSWSVWDQATTAAGFSASQGHVWRKRYLEITFGCGAYKPYEELTAQAARDVGLGDDAARQLNKKWGELEPWPEVRKVLGRLREKGYKLGIVTNCSAELGRRAAGKVGVDFDAVVTAEEAGFYKPREEAYQAGIKALGLTSDDVLFVAGSSGDVVGAAAAGMRVVWNNHIGLEPKPGANPMREGKSLDEALVDFL</sequence>
<dbReference type="InParanoid" id="A0A0D1YHV6"/>
<dbReference type="Pfam" id="PF13419">
    <property type="entry name" value="HAD_2"/>
    <property type="match status" value="1"/>
</dbReference>
<evidence type="ECO:0000256" key="1">
    <source>
        <dbReference type="ARBA" id="ARBA00022801"/>
    </source>
</evidence>
<accession>A0A0D1YHV6</accession>
<dbReference type="EMBL" id="KN847563">
    <property type="protein sequence ID" value="KIW00437.1"/>
    <property type="molecule type" value="Genomic_DNA"/>
</dbReference>
<dbReference type="InterPro" id="IPR041492">
    <property type="entry name" value="HAD_2"/>
</dbReference>
<organism evidence="3 4">
    <name type="scientific">Verruconis gallopava</name>
    <dbReference type="NCBI Taxonomy" id="253628"/>
    <lineage>
        <taxon>Eukaryota</taxon>
        <taxon>Fungi</taxon>
        <taxon>Dikarya</taxon>
        <taxon>Ascomycota</taxon>
        <taxon>Pezizomycotina</taxon>
        <taxon>Dothideomycetes</taxon>
        <taxon>Pleosporomycetidae</taxon>
        <taxon>Venturiales</taxon>
        <taxon>Sympoventuriaceae</taxon>
        <taxon>Verruconis</taxon>
    </lineage>
</organism>
<dbReference type="SUPFAM" id="SSF56784">
    <property type="entry name" value="HAD-like"/>
    <property type="match status" value="1"/>
</dbReference>
<dbReference type="NCBIfam" id="TIGR01493">
    <property type="entry name" value="HAD-SF-IA-v2"/>
    <property type="match status" value="1"/>
</dbReference>
<dbReference type="Gene3D" id="3.40.50.1000">
    <property type="entry name" value="HAD superfamily/HAD-like"/>
    <property type="match status" value="1"/>
</dbReference>
<dbReference type="NCBIfam" id="TIGR01549">
    <property type="entry name" value="HAD-SF-IA-v1"/>
    <property type="match status" value="1"/>
</dbReference>
<dbReference type="SFLD" id="SFLDG01129">
    <property type="entry name" value="C1.5:_HAD__Beta-PGM__Phosphata"/>
    <property type="match status" value="1"/>
</dbReference>
<dbReference type="Gene3D" id="1.10.150.240">
    <property type="entry name" value="Putative phosphatase, domain 2"/>
    <property type="match status" value="1"/>
</dbReference>
<evidence type="ECO:0000313" key="4">
    <source>
        <dbReference type="Proteomes" id="UP000053259"/>
    </source>
</evidence>
<dbReference type="PANTHER" id="PTHR43316">
    <property type="entry name" value="HYDROLASE, HALOACID DELAHOGENASE-RELATED"/>
    <property type="match status" value="1"/>
</dbReference>
<dbReference type="InterPro" id="IPR051540">
    <property type="entry name" value="S-2-haloacid_dehalogenase"/>
</dbReference>
<dbReference type="PRINTS" id="PR00413">
    <property type="entry name" value="HADHALOGNASE"/>
</dbReference>
<dbReference type="AlphaFoldDB" id="A0A0D1YHV6"/>
<dbReference type="OrthoDB" id="20198at2759"/>
<dbReference type="InterPro" id="IPR036412">
    <property type="entry name" value="HAD-like_sf"/>
</dbReference>
<dbReference type="InterPro" id="IPR023214">
    <property type="entry name" value="HAD_sf"/>
</dbReference>
<reference evidence="3 4" key="1">
    <citation type="submission" date="2015-01" db="EMBL/GenBank/DDBJ databases">
        <title>The Genome Sequence of Ochroconis gallopava CBS43764.</title>
        <authorList>
            <consortium name="The Broad Institute Genomics Platform"/>
            <person name="Cuomo C."/>
            <person name="de Hoog S."/>
            <person name="Gorbushina A."/>
            <person name="Stielow B."/>
            <person name="Teixiera M."/>
            <person name="Abouelleil A."/>
            <person name="Chapman S.B."/>
            <person name="Priest M."/>
            <person name="Young S.K."/>
            <person name="Wortman J."/>
            <person name="Nusbaum C."/>
            <person name="Birren B."/>
        </authorList>
    </citation>
    <scope>NUCLEOTIDE SEQUENCE [LARGE SCALE GENOMIC DNA]</scope>
    <source>
        <strain evidence="3 4">CBS 43764</strain>
    </source>
</reference>
<dbReference type="VEuPathDB" id="FungiDB:PV09_07966"/>
<keyword evidence="2" id="KW-0732">Signal</keyword>
<dbReference type="GO" id="GO:0016791">
    <property type="term" value="F:phosphatase activity"/>
    <property type="evidence" value="ECO:0007669"/>
    <property type="project" value="UniProtKB-ARBA"/>
</dbReference>
<keyword evidence="1" id="KW-0378">Hydrolase</keyword>
<dbReference type="SFLD" id="SFLDS00003">
    <property type="entry name" value="Haloacid_Dehalogenase"/>
    <property type="match status" value="1"/>
</dbReference>
<feature type="signal peptide" evidence="2">
    <location>
        <begin position="1"/>
        <end position="23"/>
    </location>
</feature>
<dbReference type="InterPro" id="IPR006439">
    <property type="entry name" value="HAD-SF_hydro_IA"/>
</dbReference>
<name>A0A0D1YHV6_9PEZI</name>
<evidence type="ECO:0000256" key="2">
    <source>
        <dbReference type="SAM" id="SignalP"/>
    </source>
</evidence>
<dbReference type="InterPro" id="IPR023198">
    <property type="entry name" value="PGP-like_dom2"/>
</dbReference>
<dbReference type="GeneID" id="27315939"/>
<feature type="chain" id="PRO_5002236984" evidence="2">
    <location>
        <begin position="24"/>
        <end position="213"/>
    </location>
</feature>
<protein>
    <submittedName>
        <fullName evidence="3">Haloacid dehalogenase, type II</fullName>
    </submittedName>
</protein>
<proteinExistence type="predicted"/>
<evidence type="ECO:0000313" key="3">
    <source>
        <dbReference type="EMBL" id="KIW00437.1"/>
    </source>
</evidence>
<dbReference type="Proteomes" id="UP000053259">
    <property type="component" value="Unassembled WGS sequence"/>
</dbReference>
<dbReference type="RefSeq" id="XP_016210306.1">
    <property type="nucleotide sequence ID" value="XM_016361802.1"/>
</dbReference>
<dbReference type="STRING" id="253628.A0A0D1YHV6"/>
<gene>
    <name evidence="3" type="ORF">PV09_07966</name>
</gene>
<keyword evidence="4" id="KW-1185">Reference proteome</keyword>
<dbReference type="PANTHER" id="PTHR43316:SF3">
    <property type="entry name" value="HALOACID DEHALOGENASE, TYPE II (AFU_ORTHOLOGUE AFUA_2G07750)-RELATED"/>
    <property type="match status" value="1"/>
</dbReference>
<dbReference type="HOGENOM" id="CLU_114181_0_0_1"/>